<dbReference type="GO" id="GO:0055085">
    <property type="term" value="P:transmembrane transport"/>
    <property type="evidence" value="ECO:0007669"/>
    <property type="project" value="InterPro"/>
</dbReference>
<keyword evidence="2" id="KW-1003">Cell membrane</keyword>
<evidence type="ECO:0000256" key="1">
    <source>
        <dbReference type="ARBA" id="ARBA00004651"/>
    </source>
</evidence>
<dbReference type="EMBL" id="JAAIVB010000044">
    <property type="protein sequence ID" value="NEX62062.1"/>
    <property type="molecule type" value="Genomic_DNA"/>
</dbReference>
<keyword evidence="5 6" id="KW-0472">Membrane</keyword>
<proteinExistence type="predicted"/>
<feature type="transmembrane region" description="Helical" evidence="6">
    <location>
        <begin position="292"/>
        <end position="311"/>
    </location>
</feature>
<dbReference type="Proteomes" id="UP000482155">
    <property type="component" value="Unassembled WGS sequence"/>
</dbReference>
<dbReference type="NCBIfam" id="TIGR04408">
    <property type="entry name" value="LptG_lptG"/>
    <property type="match status" value="1"/>
</dbReference>
<evidence type="ECO:0000256" key="2">
    <source>
        <dbReference type="ARBA" id="ARBA00022475"/>
    </source>
</evidence>
<feature type="transmembrane region" description="Helical" evidence="6">
    <location>
        <begin position="351"/>
        <end position="372"/>
    </location>
</feature>
<dbReference type="AlphaFoldDB" id="A0A6B3SUM5"/>
<feature type="transmembrane region" description="Helical" evidence="6">
    <location>
        <begin position="318"/>
        <end position="339"/>
    </location>
</feature>
<dbReference type="InterPro" id="IPR030923">
    <property type="entry name" value="LptG"/>
</dbReference>
<protein>
    <submittedName>
        <fullName evidence="7">LPS export ABC transporter permease LptG</fullName>
    </submittedName>
</protein>
<dbReference type="PANTHER" id="PTHR33529:SF2">
    <property type="entry name" value="LIPOPOLYSACCHARIDE EXPORT SYSTEM PERMEASE PROTEIN LPTG"/>
    <property type="match status" value="1"/>
</dbReference>
<evidence type="ECO:0000313" key="7">
    <source>
        <dbReference type="EMBL" id="NEX62062.1"/>
    </source>
</evidence>
<accession>A0A6B3SUM5</accession>
<feature type="transmembrane region" description="Helical" evidence="6">
    <location>
        <begin position="12"/>
        <end position="30"/>
    </location>
</feature>
<evidence type="ECO:0000256" key="5">
    <source>
        <dbReference type="ARBA" id="ARBA00023136"/>
    </source>
</evidence>
<evidence type="ECO:0000256" key="3">
    <source>
        <dbReference type="ARBA" id="ARBA00022692"/>
    </source>
</evidence>
<dbReference type="PANTHER" id="PTHR33529">
    <property type="entry name" value="SLR0882 PROTEIN-RELATED"/>
    <property type="match status" value="1"/>
</dbReference>
<reference evidence="7 8" key="1">
    <citation type="submission" date="2020-02" db="EMBL/GenBank/DDBJ databases">
        <authorList>
            <person name="Kim M.K."/>
        </authorList>
    </citation>
    <scope>NUCLEOTIDE SEQUENCE [LARGE SCALE GENOMIC DNA]</scope>
    <source>
        <strain evidence="7 8">17J57-3</strain>
    </source>
</reference>
<name>A0A6B3SUM5_9BURK</name>
<keyword evidence="3 6" id="KW-0812">Transmembrane</keyword>
<evidence type="ECO:0000256" key="4">
    <source>
        <dbReference type="ARBA" id="ARBA00022989"/>
    </source>
</evidence>
<comment type="caution">
    <text evidence="7">The sequence shown here is derived from an EMBL/GenBank/DDBJ whole genome shotgun (WGS) entry which is preliminary data.</text>
</comment>
<gene>
    <name evidence="7" type="primary">lptG</name>
    <name evidence="7" type="ORF">G3574_13315</name>
</gene>
<dbReference type="InterPro" id="IPR005495">
    <property type="entry name" value="LptG/LptF_permease"/>
</dbReference>
<evidence type="ECO:0000313" key="8">
    <source>
        <dbReference type="Proteomes" id="UP000482155"/>
    </source>
</evidence>
<keyword evidence="8" id="KW-1185">Reference proteome</keyword>
<evidence type="ECO:0000256" key="6">
    <source>
        <dbReference type="SAM" id="Phobius"/>
    </source>
</evidence>
<dbReference type="Pfam" id="PF03739">
    <property type="entry name" value="LptF_LptG"/>
    <property type="match status" value="1"/>
</dbReference>
<dbReference type="GO" id="GO:0015920">
    <property type="term" value="P:lipopolysaccharide transport"/>
    <property type="evidence" value="ECO:0007669"/>
    <property type="project" value="TreeGrafter"/>
</dbReference>
<dbReference type="RefSeq" id="WP_163963895.1">
    <property type="nucleotide sequence ID" value="NZ_JAAIVB010000044.1"/>
</dbReference>
<comment type="subcellular location">
    <subcellularLocation>
        <location evidence="1">Cell membrane</location>
        <topology evidence="1">Multi-pass membrane protein</topology>
    </subcellularLocation>
</comment>
<dbReference type="GO" id="GO:0043190">
    <property type="term" value="C:ATP-binding cassette (ABC) transporter complex"/>
    <property type="evidence" value="ECO:0007669"/>
    <property type="project" value="InterPro"/>
</dbReference>
<feature type="transmembrane region" description="Helical" evidence="6">
    <location>
        <begin position="61"/>
        <end position="82"/>
    </location>
</feature>
<feature type="transmembrane region" description="Helical" evidence="6">
    <location>
        <begin position="103"/>
        <end position="122"/>
    </location>
</feature>
<keyword evidence="4 6" id="KW-1133">Transmembrane helix</keyword>
<sequence>MTVLQRYVTKQIVGAVLFVLVAFMSLFAFFDMMQELPEVGRNGYALQHAFMYVLLGLPDDVYLTLPIAALIGTIYALAQLAAKSEFTIMRASGLSTRSATWMLTKIGLGFVAMTFVFGEFFGPMASEFAEKLKLQAQGSALSQEFRSGLWTKDVIREKGLQGDPIGSRFLNVKEVTPDGTLKGLKIYEFDQEMHLNALVTARQAEYQGRNVWRLSEVAETRFFTGAPDISAAVQSTTAPTRDLISEITPDILTVLFADPDRMSALDLAAYTRHLEENNQSTARYKIAFWKKLTYPFAVLVMMALALPFAYLHFRAGGVSLKIFIGIMIGVSFQLLNSLFSHLGLLNTWPALATAVLPSMAFLLVAMGALWWVERH</sequence>
<organism evidence="7 8">
    <name type="scientific">Noviherbaspirillum galbum</name>
    <dbReference type="NCBI Taxonomy" id="2709383"/>
    <lineage>
        <taxon>Bacteria</taxon>
        <taxon>Pseudomonadati</taxon>
        <taxon>Pseudomonadota</taxon>
        <taxon>Betaproteobacteria</taxon>
        <taxon>Burkholderiales</taxon>
        <taxon>Oxalobacteraceae</taxon>
        <taxon>Noviherbaspirillum</taxon>
    </lineage>
</organism>